<evidence type="ECO:0000313" key="10">
    <source>
        <dbReference type="Proteomes" id="UP000577408"/>
    </source>
</evidence>
<feature type="transmembrane region" description="Helical" evidence="8">
    <location>
        <begin position="336"/>
        <end position="356"/>
    </location>
</feature>
<organism evidence="9 10">
    <name type="scientific">Corynebacterium wankanglinii</name>
    <dbReference type="NCBI Taxonomy" id="2735136"/>
    <lineage>
        <taxon>Bacteria</taxon>
        <taxon>Bacillati</taxon>
        <taxon>Actinomycetota</taxon>
        <taxon>Actinomycetes</taxon>
        <taxon>Mycobacteriales</taxon>
        <taxon>Corynebacteriaceae</taxon>
        <taxon>Corynebacterium</taxon>
    </lineage>
</organism>
<dbReference type="InterPro" id="IPR046342">
    <property type="entry name" value="CBS_dom_sf"/>
</dbReference>
<dbReference type="InterPro" id="IPR006668">
    <property type="entry name" value="Mg_transptr_MgtE_intracell_dom"/>
</dbReference>
<evidence type="ECO:0000256" key="5">
    <source>
        <dbReference type="ARBA" id="ARBA00022842"/>
    </source>
</evidence>
<keyword evidence="8" id="KW-1003">Cell membrane</keyword>
<keyword evidence="4 8" id="KW-0812">Transmembrane</keyword>
<evidence type="ECO:0000256" key="4">
    <source>
        <dbReference type="ARBA" id="ARBA00022692"/>
    </source>
</evidence>
<feature type="transmembrane region" description="Helical" evidence="8">
    <location>
        <begin position="438"/>
        <end position="458"/>
    </location>
</feature>
<dbReference type="Proteomes" id="UP000577408">
    <property type="component" value="Unassembled WGS sequence"/>
</dbReference>
<evidence type="ECO:0000256" key="1">
    <source>
        <dbReference type="ARBA" id="ARBA00004141"/>
    </source>
</evidence>
<dbReference type="SUPFAM" id="SSF161093">
    <property type="entry name" value="MgtE membrane domain-like"/>
    <property type="match status" value="1"/>
</dbReference>
<dbReference type="SUPFAM" id="SSF158791">
    <property type="entry name" value="MgtE N-terminal domain-like"/>
    <property type="match status" value="1"/>
</dbReference>
<dbReference type="NCBIfam" id="TIGR00400">
    <property type="entry name" value="mgtE"/>
    <property type="match status" value="1"/>
</dbReference>
<dbReference type="Pfam" id="PF03448">
    <property type="entry name" value="MgtE_N"/>
    <property type="match status" value="1"/>
</dbReference>
<evidence type="ECO:0000256" key="3">
    <source>
        <dbReference type="ARBA" id="ARBA00022448"/>
    </source>
</evidence>
<dbReference type="PROSITE" id="PS51371">
    <property type="entry name" value="CBS"/>
    <property type="match status" value="2"/>
</dbReference>
<comment type="subcellular location">
    <subcellularLocation>
        <location evidence="8">Cell membrane</location>
        <topology evidence="8">Multi-pass membrane protein</topology>
    </subcellularLocation>
    <subcellularLocation>
        <location evidence="1">Membrane</location>
        <topology evidence="1">Multi-pass membrane protein</topology>
    </subcellularLocation>
</comment>
<keyword evidence="8" id="KW-0479">Metal-binding</keyword>
<name>A0A7H0KAC2_9CORY</name>
<evidence type="ECO:0000313" key="9">
    <source>
        <dbReference type="EMBL" id="MBA1836431.1"/>
    </source>
</evidence>
<dbReference type="GO" id="GO:0046872">
    <property type="term" value="F:metal ion binding"/>
    <property type="evidence" value="ECO:0007669"/>
    <property type="project" value="UniProtKB-KW"/>
</dbReference>
<dbReference type="InterPro" id="IPR006669">
    <property type="entry name" value="MgtE_transporter"/>
</dbReference>
<keyword evidence="5 8" id="KW-0460">Magnesium</keyword>
<comment type="caution">
    <text evidence="8">Lacks conserved residue(s) required for the propagation of feature annotation.</text>
</comment>
<evidence type="ECO:0000256" key="6">
    <source>
        <dbReference type="ARBA" id="ARBA00022989"/>
    </source>
</evidence>
<keyword evidence="10" id="KW-1185">Reference proteome</keyword>
<dbReference type="SMART" id="SM00116">
    <property type="entry name" value="CBS"/>
    <property type="match status" value="2"/>
</dbReference>
<comment type="subunit">
    <text evidence="8">Homodimer.</text>
</comment>
<dbReference type="Gene3D" id="1.10.357.20">
    <property type="entry name" value="SLC41 divalent cation transporters, integral membrane domain"/>
    <property type="match status" value="1"/>
</dbReference>
<dbReference type="SUPFAM" id="SSF54631">
    <property type="entry name" value="CBS-domain pair"/>
    <property type="match status" value="1"/>
</dbReference>
<evidence type="ECO:0000256" key="7">
    <source>
        <dbReference type="ARBA" id="ARBA00023136"/>
    </source>
</evidence>
<dbReference type="EMBL" id="JABFED010000001">
    <property type="protein sequence ID" value="MBA1836431.1"/>
    <property type="molecule type" value="Genomic_DNA"/>
</dbReference>
<dbReference type="CDD" id="cd04606">
    <property type="entry name" value="CBS_pair_Mg_transporter"/>
    <property type="match status" value="1"/>
</dbReference>
<feature type="transmembrane region" description="Helical" evidence="8">
    <location>
        <begin position="412"/>
        <end position="432"/>
    </location>
</feature>
<evidence type="ECO:0000256" key="8">
    <source>
        <dbReference type="RuleBase" id="RU362011"/>
    </source>
</evidence>
<dbReference type="GO" id="GO:0005886">
    <property type="term" value="C:plasma membrane"/>
    <property type="evidence" value="ECO:0007669"/>
    <property type="project" value="UniProtKB-SubCell"/>
</dbReference>
<keyword evidence="6 8" id="KW-1133">Transmembrane helix</keyword>
<keyword evidence="3 8" id="KW-0813">Transport</keyword>
<reference evidence="9 10" key="1">
    <citation type="submission" date="2020-05" db="EMBL/GenBank/DDBJ databases">
        <title>Descriptions of Corynebacterium xxxx sp. nov., Corynebacterium yyyy sp. nov. and Corynebacterium zzzz sp. nov.</title>
        <authorList>
            <person name="Zhang G."/>
        </authorList>
    </citation>
    <scope>NUCLEOTIDE SEQUENCE [LARGE SCALE GENOMIC DNA]</scope>
    <source>
        <strain evidence="10">zg-913</strain>
    </source>
</reference>
<dbReference type="GO" id="GO:0015095">
    <property type="term" value="F:magnesium ion transmembrane transporter activity"/>
    <property type="evidence" value="ECO:0007669"/>
    <property type="project" value="UniProtKB-UniRule"/>
</dbReference>
<dbReference type="AlphaFoldDB" id="A0A7H0KAC2"/>
<evidence type="ECO:0000256" key="2">
    <source>
        <dbReference type="ARBA" id="ARBA00009749"/>
    </source>
</evidence>
<comment type="caution">
    <text evidence="9">The sequence shown here is derived from an EMBL/GenBank/DDBJ whole genome shotgun (WGS) entry which is preliminary data.</text>
</comment>
<dbReference type="SMART" id="SM00924">
    <property type="entry name" value="MgtE_N"/>
    <property type="match status" value="1"/>
</dbReference>
<proteinExistence type="inferred from homology"/>
<dbReference type="Pfam" id="PF01769">
    <property type="entry name" value="MgtE"/>
    <property type="match status" value="1"/>
</dbReference>
<dbReference type="InterPro" id="IPR038076">
    <property type="entry name" value="MgtE_N_sf"/>
</dbReference>
<dbReference type="PANTHER" id="PTHR43773:SF1">
    <property type="entry name" value="MAGNESIUM TRANSPORTER MGTE"/>
    <property type="match status" value="1"/>
</dbReference>
<protein>
    <recommendedName>
        <fullName evidence="8">Magnesium transporter MgtE</fullName>
    </recommendedName>
</protein>
<feature type="transmembrane region" description="Helical" evidence="8">
    <location>
        <begin position="470"/>
        <end position="492"/>
    </location>
</feature>
<dbReference type="InterPro" id="IPR006667">
    <property type="entry name" value="SLC41_membr_dom"/>
</dbReference>
<keyword evidence="7 8" id="KW-0472">Membrane</keyword>
<dbReference type="Pfam" id="PF00571">
    <property type="entry name" value="CBS"/>
    <property type="match status" value="2"/>
</dbReference>
<sequence length="499" mass="53666">MVAPLKVSGLPAIHDTYRRSRVDFYIQSLLSRAFQAKNFPGGYPHRVNTANVATRAHLEKQLNRHRINSEDLDSIQEELAHIPLHDVIHVVERQPSRRGAVLIRLLSPERAAAAFDALDPAHQAEIVEELASDDVAGLFSALGAEDRVRMLDNMPAEIAERFLGDLDEDARADTDLILGYEKGSVGRAMSPQVAVVEPGEVVRDVVEKLRANVDDLETIYTVAVVGDERTLCGVVGLRDLFTARQDAQVGDLMRDYPSVRDTDDAEDAARRLLSSGLLAFPVVDGGNRVVGIFTHDEAADIVEHADSEDSARQGGSESLKRPYLSTPVLKLVRSRIVWLLVLALSAILTVQVLGVFEDTLAEVTVLSLFIPLLTGTGGNTGNQAATTVTRALALNDVTKGDILKVMWRELRVGATLGAVLGVLGLGIAWAVFGQDIGIVIGSTLFCVCAMSATVGGMMPIVAKTVGADPAVFSNPFISTFCDATGLVIYFLIAKSVLGL</sequence>
<gene>
    <name evidence="9" type="primary">mgtE</name>
    <name evidence="9" type="ORF">HMA55_00615</name>
</gene>
<dbReference type="InterPro" id="IPR036739">
    <property type="entry name" value="SLC41_membr_dom_sf"/>
</dbReference>
<accession>A0A7H0KAC2</accession>
<comment type="function">
    <text evidence="8">Acts as a magnesium transporter.</text>
</comment>
<dbReference type="InterPro" id="IPR000644">
    <property type="entry name" value="CBS_dom"/>
</dbReference>
<dbReference type="Gene3D" id="1.25.60.10">
    <property type="entry name" value="MgtE N-terminal domain-like"/>
    <property type="match status" value="1"/>
</dbReference>
<comment type="similarity">
    <text evidence="2 8">Belongs to the SLC41A transporter family.</text>
</comment>
<dbReference type="Gene3D" id="3.10.580.10">
    <property type="entry name" value="CBS-domain"/>
    <property type="match status" value="1"/>
</dbReference>
<dbReference type="PANTHER" id="PTHR43773">
    <property type="entry name" value="MAGNESIUM TRANSPORTER MGTE"/>
    <property type="match status" value="1"/>
</dbReference>